<reference evidence="10 11" key="1">
    <citation type="journal article" date="2017" name="Int. J. Syst. Evol. Microbiol.">
        <title>Desulfovibrio senegalensis sp. nov., a mesophilic sulfate reducer isolated from marine sediment.</title>
        <authorList>
            <person name="Thioye A."/>
            <person name="Gam Z.B.A."/>
            <person name="Mbengue M."/>
            <person name="Cayol J.L."/>
            <person name="Joseph-Bartoli M."/>
            <person name="Toure-Kane C."/>
            <person name="Labat M."/>
        </authorList>
    </citation>
    <scope>NUCLEOTIDE SEQUENCE [LARGE SCALE GENOMIC DNA]</scope>
    <source>
        <strain evidence="10 11">DSM 101509</strain>
    </source>
</reference>
<evidence type="ECO:0000256" key="7">
    <source>
        <dbReference type="PROSITE-ProRule" id="PRU00473"/>
    </source>
</evidence>
<feature type="domain" description="OmpA-like" evidence="9">
    <location>
        <begin position="122"/>
        <end position="240"/>
    </location>
</feature>
<evidence type="ECO:0000256" key="2">
    <source>
        <dbReference type="ARBA" id="ARBA00008914"/>
    </source>
</evidence>
<dbReference type="PROSITE" id="PS51123">
    <property type="entry name" value="OMPA_2"/>
    <property type="match status" value="1"/>
</dbReference>
<organism evidence="10 11">
    <name type="scientific">Pseudodesulfovibrio senegalensis</name>
    <dbReference type="NCBI Taxonomy" id="1721087"/>
    <lineage>
        <taxon>Bacteria</taxon>
        <taxon>Pseudomonadati</taxon>
        <taxon>Thermodesulfobacteriota</taxon>
        <taxon>Desulfovibrionia</taxon>
        <taxon>Desulfovibrionales</taxon>
        <taxon>Desulfovibrionaceae</taxon>
    </lineage>
</organism>
<comment type="subcellular location">
    <subcellularLocation>
        <location evidence="1">Cell membrane</location>
        <topology evidence="1">Single-pass membrane protein</topology>
    </subcellularLocation>
</comment>
<dbReference type="Pfam" id="PF00691">
    <property type="entry name" value="OmpA"/>
    <property type="match status" value="1"/>
</dbReference>
<dbReference type="GO" id="GO:0005886">
    <property type="term" value="C:plasma membrane"/>
    <property type="evidence" value="ECO:0007669"/>
    <property type="project" value="UniProtKB-SubCell"/>
</dbReference>
<dbReference type="RefSeq" id="WP_151150082.1">
    <property type="nucleotide sequence ID" value="NZ_WAIE01000001.1"/>
</dbReference>
<dbReference type="InterPro" id="IPR036737">
    <property type="entry name" value="OmpA-like_sf"/>
</dbReference>
<evidence type="ECO:0000259" key="9">
    <source>
        <dbReference type="PROSITE" id="PS51123"/>
    </source>
</evidence>
<dbReference type="Pfam" id="PF13677">
    <property type="entry name" value="MotB_plug"/>
    <property type="match status" value="1"/>
</dbReference>
<keyword evidence="3" id="KW-1003">Cell membrane</keyword>
<dbReference type="InterPro" id="IPR006665">
    <property type="entry name" value="OmpA-like"/>
</dbReference>
<evidence type="ECO:0000256" key="8">
    <source>
        <dbReference type="SAM" id="Phobius"/>
    </source>
</evidence>
<evidence type="ECO:0000313" key="11">
    <source>
        <dbReference type="Proteomes" id="UP000438699"/>
    </source>
</evidence>
<dbReference type="Proteomes" id="UP000438699">
    <property type="component" value="Unassembled WGS sequence"/>
</dbReference>
<dbReference type="InterPro" id="IPR025713">
    <property type="entry name" value="MotB-like_N_dom"/>
</dbReference>
<dbReference type="OrthoDB" id="9783110at2"/>
<keyword evidence="5 8" id="KW-1133">Transmembrane helix</keyword>
<gene>
    <name evidence="10" type="ORF">F8A88_05585</name>
</gene>
<keyword evidence="6 7" id="KW-0472">Membrane</keyword>
<dbReference type="Gene3D" id="3.30.1330.60">
    <property type="entry name" value="OmpA-like domain"/>
    <property type="match status" value="1"/>
</dbReference>
<protein>
    <submittedName>
        <fullName evidence="10">OmpA family protein</fullName>
    </submittedName>
</protein>
<sequence>MNNLQRDFTKPFDVAALQANVPSPDSAGRWAVPWADLMMVMFVLFVVMFIYSQTHQDVKVLFSEETAQTIEKTSSLDPLIGLIGQISGLAADGGGSDSVRMPVNEVLYKSKGNGITVIRDNNDSVRITLRGDLFFENGQSGLAKTADQYLREIADVVRVSTGSVHVIGHTDAQEQMGSDSFLLSTKRAADVAAYFIDTFDMSPDRFVISGRGAYRPDVPSTDDASRSMNRRVEVILLTDRI</sequence>
<dbReference type="PANTHER" id="PTHR30329:SF21">
    <property type="entry name" value="LIPOPROTEIN YIAD-RELATED"/>
    <property type="match status" value="1"/>
</dbReference>
<proteinExistence type="inferred from homology"/>
<dbReference type="SUPFAM" id="SSF103088">
    <property type="entry name" value="OmpA-like"/>
    <property type="match status" value="1"/>
</dbReference>
<dbReference type="EMBL" id="WAIE01000001">
    <property type="protein sequence ID" value="KAB1443709.1"/>
    <property type="molecule type" value="Genomic_DNA"/>
</dbReference>
<comment type="caution">
    <text evidence="10">The sequence shown here is derived from an EMBL/GenBank/DDBJ whole genome shotgun (WGS) entry which is preliminary data.</text>
</comment>
<evidence type="ECO:0000256" key="3">
    <source>
        <dbReference type="ARBA" id="ARBA00022475"/>
    </source>
</evidence>
<keyword evidence="4 8" id="KW-0812">Transmembrane</keyword>
<evidence type="ECO:0000256" key="6">
    <source>
        <dbReference type="ARBA" id="ARBA00023136"/>
    </source>
</evidence>
<dbReference type="InterPro" id="IPR050330">
    <property type="entry name" value="Bact_OuterMem_StrucFunc"/>
</dbReference>
<keyword evidence="11" id="KW-1185">Reference proteome</keyword>
<evidence type="ECO:0000256" key="4">
    <source>
        <dbReference type="ARBA" id="ARBA00022692"/>
    </source>
</evidence>
<comment type="similarity">
    <text evidence="2">Belongs to the MotB family.</text>
</comment>
<accession>A0A6N6N961</accession>
<evidence type="ECO:0000256" key="5">
    <source>
        <dbReference type="ARBA" id="ARBA00022989"/>
    </source>
</evidence>
<feature type="transmembrane region" description="Helical" evidence="8">
    <location>
        <begin position="31"/>
        <end position="51"/>
    </location>
</feature>
<name>A0A6N6N961_9BACT</name>
<dbReference type="CDD" id="cd07185">
    <property type="entry name" value="OmpA_C-like"/>
    <property type="match status" value="1"/>
</dbReference>
<evidence type="ECO:0000256" key="1">
    <source>
        <dbReference type="ARBA" id="ARBA00004162"/>
    </source>
</evidence>
<evidence type="ECO:0000313" key="10">
    <source>
        <dbReference type="EMBL" id="KAB1443709.1"/>
    </source>
</evidence>
<dbReference type="AlphaFoldDB" id="A0A6N6N961"/>
<dbReference type="PANTHER" id="PTHR30329">
    <property type="entry name" value="STATOR ELEMENT OF FLAGELLAR MOTOR COMPLEX"/>
    <property type="match status" value="1"/>
</dbReference>